<gene>
    <name evidence="1" type="ORF">C1S79_04665</name>
</gene>
<sequence length="345" mass="38285">MVTATRALGRLEDSISAAGDAVAIFERIADFDTRPLISATLMMKHDVYVSLNDPHSALEAAQSVIDLHSDLAEPLSNADLICALTAKGILIKTMQKERGPVWLLEAQLAWAQAIDLFEQTDDYPSLEIRTNVRRAACLAMSQHASMWIFLVEPEPSTCSEARRLYLRAHQQFQGDTDPLTVQYLETAMINLGSLLSRLDDRTDVGKQQARFVVEVCERRLAWAALVQHGPGAAYVDHYHVAGCLMSKIAMVGMIGDDAAALHKLHDQMISTYGSYVGPHEVEIRRWVTSTRIRDGMTWALQGRYEKARACYQSVIDDFQGTSDPSLRREVACAVAEMARIPVSGH</sequence>
<proteinExistence type="predicted"/>
<comment type="caution">
    <text evidence="1">The sequence shown here is derived from an EMBL/GenBank/DDBJ whole genome shotgun (WGS) entry which is preliminary data.</text>
</comment>
<dbReference type="Gene3D" id="1.25.40.10">
    <property type="entry name" value="Tetratricopeptide repeat domain"/>
    <property type="match status" value="1"/>
</dbReference>
<evidence type="ECO:0000313" key="2">
    <source>
        <dbReference type="Proteomes" id="UP000309984"/>
    </source>
</evidence>
<dbReference type="InterPro" id="IPR011990">
    <property type="entry name" value="TPR-like_helical_dom_sf"/>
</dbReference>
<dbReference type="AlphaFoldDB" id="A0A7I7ZN86"/>
<protein>
    <submittedName>
        <fullName evidence="1">Uncharacterized protein</fullName>
    </submittedName>
</protein>
<reference evidence="1 2" key="1">
    <citation type="submission" date="2018-01" db="EMBL/GenBank/DDBJ databases">
        <title>Comparative genomics of Mycobacterium mucogenicum and Mycobacterium neoaurum clade members emphasizing tRNA and non-coding RNA.</title>
        <authorList>
            <person name="Behra P.R.K."/>
            <person name="Pettersson B.M.F."/>
            <person name="Das S."/>
            <person name="Dasgupta S."/>
            <person name="Kirsebom L.A."/>
        </authorList>
    </citation>
    <scope>NUCLEOTIDE SEQUENCE [LARGE SCALE GENOMIC DNA]</scope>
    <source>
        <strain evidence="1 2">DSM 45104</strain>
    </source>
</reference>
<accession>A0A7I7ZN86</accession>
<keyword evidence="2" id="KW-1185">Reference proteome</keyword>
<dbReference type="Proteomes" id="UP000309984">
    <property type="component" value="Unassembled WGS sequence"/>
</dbReference>
<dbReference type="EMBL" id="POTM01000013">
    <property type="protein sequence ID" value="TLH73681.1"/>
    <property type="molecule type" value="Genomic_DNA"/>
</dbReference>
<name>A0A7I7ZN86_9MYCO</name>
<organism evidence="1 2">
    <name type="scientific">Mycolicibacterium phocaicum</name>
    <dbReference type="NCBI Taxonomy" id="319706"/>
    <lineage>
        <taxon>Bacteria</taxon>
        <taxon>Bacillati</taxon>
        <taxon>Actinomycetota</taxon>
        <taxon>Actinomycetes</taxon>
        <taxon>Mycobacteriales</taxon>
        <taxon>Mycobacteriaceae</taxon>
        <taxon>Mycolicibacterium</taxon>
    </lineage>
</organism>
<evidence type="ECO:0000313" key="1">
    <source>
        <dbReference type="EMBL" id="TLH73681.1"/>
    </source>
</evidence>